<dbReference type="OrthoDB" id="417175at2759"/>
<evidence type="ECO:0000259" key="1">
    <source>
        <dbReference type="PROSITE" id="PS51029"/>
    </source>
</evidence>
<dbReference type="SMART" id="SM00595">
    <property type="entry name" value="MADF"/>
    <property type="match status" value="1"/>
</dbReference>
<organism evidence="2 3">
    <name type="scientific">Bombyx mandarina</name>
    <name type="common">Wild silk moth</name>
    <name type="synonym">Wild silkworm</name>
    <dbReference type="NCBI Taxonomy" id="7092"/>
    <lineage>
        <taxon>Eukaryota</taxon>
        <taxon>Metazoa</taxon>
        <taxon>Ecdysozoa</taxon>
        <taxon>Arthropoda</taxon>
        <taxon>Hexapoda</taxon>
        <taxon>Insecta</taxon>
        <taxon>Pterygota</taxon>
        <taxon>Neoptera</taxon>
        <taxon>Endopterygota</taxon>
        <taxon>Lepidoptera</taxon>
        <taxon>Glossata</taxon>
        <taxon>Ditrysia</taxon>
        <taxon>Bombycoidea</taxon>
        <taxon>Bombycidae</taxon>
        <taxon>Bombycinae</taxon>
        <taxon>Bombyx</taxon>
    </lineage>
</organism>
<dbReference type="KEGG" id="bman:114246279"/>
<dbReference type="RefSeq" id="XP_028034542.1">
    <property type="nucleotide sequence ID" value="XM_028178741.1"/>
</dbReference>
<dbReference type="PANTHER" id="PTHR21505">
    <property type="entry name" value="MADF DOMAIN-CONTAINING PROTEIN-RELATED"/>
    <property type="match status" value="1"/>
</dbReference>
<reference evidence="3" key="1">
    <citation type="submission" date="2025-08" db="UniProtKB">
        <authorList>
            <consortium name="RefSeq"/>
        </authorList>
    </citation>
    <scope>IDENTIFICATION</scope>
    <source>
        <tissue evidence="3">Silk gland</tissue>
    </source>
</reference>
<feature type="domain" description="MADF" evidence="1">
    <location>
        <begin position="19"/>
        <end position="112"/>
    </location>
</feature>
<dbReference type="AlphaFoldDB" id="A0A6J2K0M0"/>
<keyword evidence="2" id="KW-1185">Reference proteome</keyword>
<name>A0A6J2K0M0_BOMMA</name>
<proteinExistence type="predicted"/>
<dbReference type="InterPro" id="IPR006578">
    <property type="entry name" value="MADF-dom"/>
</dbReference>
<dbReference type="PANTHER" id="PTHR21505:SF12">
    <property type="entry name" value="MADF DOMAIN-CONTAINING PROTEIN-RELATED"/>
    <property type="match status" value="1"/>
</dbReference>
<gene>
    <name evidence="3" type="primary">LOC114246279</name>
</gene>
<dbReference type="Pfam" id="PF10545">
    <property type="entry name" value="MADF_DNA_bdg"/>
    <property type="match status" value="1"/>
</dbReference>
<evidence type="ECO:0000313" key="3">
    <source>
        <dbReference type="RefSeq" id="XP_028034542.1"/>
    </source>
</evidence>
<protein>
    <submittedName>
        <fullName evidence="3">Uncharacterized protein LOC114246279 isoform X1</fullName>
    </submittedName>
</protein>
<dbReference type="GeneID" id="114246279"/>
<evidence type="ECO:0000313" key="2">
    <source>
        <dbReference type="Proteomes" id="UP000504629"/>
    </source>
</evidence>
<dbReference type="PROSITE" id="PS51029">
    <property type="entry name" value="MADF"/>
    <property type="match status" value="1"/>
</dbReference>
<dbReference type="Proteomes" id="UP000504629">
    <property type="component" value="Unplaced"/>
</dbReference>
<sequence>MTADFAKEKVFWTRKMNLKLVKFIESRPYMWNPKDPLYTSISAKDQAYSDFASKYGDEFSWQAVKERWTNIRSTYNNYLRKIKASRTKRDGEIYKVNWHLWTACSFLLKLNKENNSELRLFLNENGESTQNTDQIGEHCQYYPDEIEIKSDSEIEPVSLNMDCFSIAESLASVFRGIQHDAFGLENTKHGQIGRAVTRKLNEISSYEAAQMMHKITEILLRYDRSNPINPNNIKAEIT</sequence>
<accession>A0A6J2K0M0</accession>